<comment type="similarity">
    <text evidence="2">Belongs to the ABC transporter superfamily.</text>
</comment>
<comment type="caution">
    <text evidence="11">The sequence shown here is derived from an EMBL/GenBank/DDBJ whole genome shotgun (WGS) entry which is preliminary data.</text>
</comment>
<keyword evidence="7 11" id="KW-0067">ATP-binding</keyword>
<dbReference type="STRING" id="1111735.GCA_000428045_00759"/>
<dbReference type="Pfam" id="PF00005">
    <property type="entry name" value="ABC_tran"/>
    <property type="match status" value="1"/>
</dbReference>
<evidence type="ECO:0000256" key="5">
    <source>
        <dbReference type="ARBA" id="ARBA00022475"/>
    </source>
</evidence>
<keyword evidence="8" id="KW-1278">Translocase</keyword>
<evidence type="ECO:0000256" key="4">
    <source>
        <dbReference type="ARBA" id="ARBA00022458"/>
    </source>
</evidence>
<dbReference type="SMART" id="SM00382">
    <property type="entry name" value="AAA"/>
    <property type="match status" value="1"/>
</dbReference>
<dbReference type="SUPFAM" id="SSF52540">
    <property type="entry name" value="P-loop containing nucleoside triphosphate hydrolases"/>
    <property type="match status" value="1"/>
</dbReference>
<dbReference type="InterPro" id="IPR050763">
    <property type="entry name" value="ABC_transporter_ATP-binding"/>
</dbReference>
<keyword evidence="4" id="KW-0536">Nodulation</keyword>
<evidence type="ECO:0000256" key="8">
    <source>
        <dbReference type="ARBA" id="ARBA00022967"/>
    </source>
</evidence>
<dbReference type="InterPro" id="IPR003593">
    <property type="entry name" value="AAA+_ATPase"/>
</dbReference>
<dbReference type="GO" id="GO:0005886">
    <property type="term" value="C:plasma membrane"/>
    <property type="evidence" value="ECO:0007669"/>
    <property type="project" value="UniProtKB-SubCell"/>
</dbReference>
<dbReference type="InterPro" id="IPR027417">
    <property type="entry name" value="P-loop_NTPase"/>
</dbReference>
<keyword evidence="6" id="KW-0547">Nucleotide-binding</keyword>
<dbReference type="AlphaFoldDB" id="A0A2N6CVG3"/>
<keyword evidence="3" id="KW-0813">Transport</keyword>
<dbReference type="GO" id="GO:0005524">
    <property type="term" value="F:ATP binding"/>
    <property type="evidence" value="ECO:0007669"/>
    <property type="project" value="UniProtKB-KW"/>
</dbReference>
<feature type="domain" description="ABC transporter" evidence="10">
    <location>
        <begin position="5"/>
        <end position="227"/>
    </location>
</feature>
<protein>
    <submittedName>
        <fullName evidence="11">ABC transporter ATP-binding protein</fullName>
    </submittedName>
</protein>
<evidence type="ECO:0000313" key="11">
    <source>
        <dbReference type="EMBL" id="PLX61173.1"/>
    </source>
</evidence>
<dbReference type="Proteomes" id="UP000235015">
    <property type="component" value="Unassembled WGS sequence"/>
</dbReference>
<gene>
    <name evidence="11" type="ORF">C0630_12315</name>
</gene>
<dbReference type="PROSITE" id="PS50893">
    <property type="entry name" value="ABC_TRANSPORTER_2"/>
    <property type="match status" value="1"/>
</dbReference>
<evidence type="ECO:0000313" key="12">
    <source>
        <dbReference type="Proteomes" id="UP000235015"/>
    </source>
</evidence>
<evidence type="ECO:0000256" key="2">
    <source>
        <dbReference type="ARBA" id="ARBA00005417"/>
    </source>
</evidence>
<keyword evidence="9" id="KW-0472">Membrane</keyword>
<reference evidence="11 12" key="1">
    <citation type="submission" date="2017-11" db="EMBL/GenBank/DDBJ databases">
        <title>Genome-resolved metagenomics identifies genetic mobility, metabolic interactions, and unexpected diversity in perchlorate-reducing communities.</title>
        <authorList>
            <person name="Barnum T.P."/>
            <person name="Figueroa I.A."/>
            <person name="Carlstrom C.I."/>
            <person name="Lucas L.N."/>
            <person name="Engelbrektson A.L."/>
            <person name="Coates J.D."/>
        </authorList>
    </citation>
    <scope>NUCLEOTIDE SEQUENCE [LARGE SCALE GENOMIC DNA]</scope>
    <source>
        <strain evidence="11">BM301</strain>
    </source>
</reference>
<dbReference type="Gene3D" id="3.40.50.300">
    <property type="entry name" value="P-loop containing nucleotide triphosphate hydrolases"/>
    <property type="match status" value="1"/>
</dbReference>
<dbReference type="InterPro" id="IPR003439">
    <property type="entry name" value="ABC_transporter-like_ATP-bd"/>
</dbReference>
<dbReference type="FunFam" id="3.40.50.300:FF:000589">
    <property type="entry name" value="ABC transporter, ATP-binding subunit"/>
    <property type="match status" value="1"/>
</dbReference>
<name>A0A2N6CVG3_9GAMM</name>
<dbReference type="PANTHER" id="PTHR42711">
    <property type="entry name" value="ABC TRANSPORTER ATP-BINDING PROTEIN"/>
    <property type="match status" value="1"/>
</dbReference>
<organism evidence="11 12">
    <name type="scientific">Sedimenticola selenatireducens</name>
    <dbReference type="NCBI Taxonomy" id="191960"/>
    <lineage>
        <taxon>Bacteria</taxon>
        <taxon>Pseudomonadati</taxon>
        <taxon>Pseudomonadota</taxon>
        <taxon>Gammaproteobacteria</taxon>
        <taxon>Chromatiales</taxon>
        <taxon>Sedimenticolaceae</taxon>
        <taxon>Sedimenticola</taxon>
    </lineage>
</organism>
<sequence>MSSILQVDNLVKHFNGVQAVNGVSFSIERGSCFGLLGPNGAGKTTTVEMLEGIITPTRGDVRYKGEPTGVAFRQEAGIMFQETSLQEFIRVGETLELFSRFYPRTRPIDELIERCALGEFLDRDVRRLSGGQRQRLLLAIALINDPQIVFLDEPTTGLDPQARRNFWQLVNDIKQEQKTLVLTTHYMEEAYELCDEIAIMDHGKIIAQGSPRALLKKHFDHSVICLPANEVPESLDQDAQLKLHRINGQVEILSEDINASIQQLIAQKVPLTHLQIRSRTLEDLFLELTGRELRS</sequence>
<accession>A0A2N6CVG3</accession>
<dbReference type="PANTHER" id="PTHR42711:SF5">
    <property type="entry name" value="ABC TRANSPORTER ATP-BINDING PROTEIN NATA"/>
    <property type="match status" value="1"/>
</dbReference>
<evidence type="ECO:0000256" key="3">
    <source>
        <dbReference type="ARBA" id="ARBA00022448"/>
    </source>
</evidence>
<evidence type="ECO:0000256" key="6">
    <source>
        <dbReference type="ARBA" id="ARBA00022741"/>
    </source>
</evidence>
<dbReference type="RefSeq" id="WP_029133538.1">
    <property type="nucleotide sequence ID" value="NZ_PKUN01000021.1"/>
</dbReference>
<evidence type="ECO:0000259" key="10">
    <source>
        <dbReference type="PROSITE" id="PS50893"/>
    </source>
</evidence>
<proteinExistence type="inferred from homology"/>
<dbReference type="InterPro" id="IPR017871">
    <property type="entry name" value="ABC_transporter-like_CS"/>
</dbReference>
<evidence type="ECO:0000256" key="9">
    <source>
        <dbReference type="ARBA" id="ARBA00023136"/>
    </source>
</evidence>
<dbReference type="PROSITE" id="PS00211">
    <property type="entry name" value="ABC_TRANSPORTER_1"/>
    <property type="match status" value="1"/>
</dbReference>
<keyword evidence="5" id="KW-1003">Cell membrane</keyword>
<evidence type="ECO:0000256" key="7">
    <source>
        <dbReference type="ARBA" id="ARBA00022840"/>
    </source>
</evidence>
<dbReference type="GO" id="GO:0016887">
    <property type="term" value="F:ATP hydrolysis activity"/>
    <property type="evidence" value="ECO:0007669"/>
    <property type="project" value="InterPro"/>
</dbReference>
<comment type="subcellular location">
    <subcellularLocation>
        <location evidence="1">Cell membrane</location>
    </subcellularLocation>
</comment>
<dbReference type="EMBL" id="PKUN01000021">
    <property type="protein sequence ID" value="PLX61173.1"/>
    <property type="molecule type" value="Genomic_DNA"/>
</dbReference>
<evidence type="ECO:0000256" key="1">
    <source>
        <dbReference type="ARBA" id="ARBA00004236"/>
    </source>
</evidence>